<accession>A0A4R5F3D1</accession>
<comment type="cofactor">
    <cofactor evidence="1">
        <name>Mg(2+)</name>
        <dbReference type="ChEBI" id="CHEBI:18420"/>
    </cofactor>
</comment>
<evidence type="ECO:0000313" key="5">
    <source>
        <dbReference type="Proteomes" id="UP000295136"/>
    </source>
</evidence>
<dbReference type="GO" id="GO:0016787">
    <property type="term" value="F:hydrolase activity"/>
    <property type="evidence" value="ECO:0007669"/>
    <property type="project" value="UniProtKB-KW"/>
</dbReference>
<keyword evidence="2" id="KW-0378">Hydrolase</keyword>
<dbReference type="Proteomes" id="UP000295136">
    <property type="component" value="Unassembled WGS sequence"/>
</dbReference>
<dbReference type="PANTHER" id="PTHR43046">
    <property type="entry name" value="GDP-MANNOSE MANNOSYL HYDROLASE"/>
    <property type="match status" value="1"/>
</dbReference>
<feature type="domain" description="Nudix hydrolase" evidence="3">
    <location>
        <begin position="12"/>
        <end position="144"/>
    </location>
</feature>
<dbReference type="SUPFAM" id="SSF55811">
    <property type="entry name" value="Nudix"/>
    <property type="match status" value="1"/>
</dbReference>
<dbReference type="RefSeq" id="WP_132634484.1">
    <property type="nucleotide sequence ID" value="NZ_SMLD01000088.1"/>
</dbReference>
<evidence type="ECO:0000256" key="2">
    <source>
        <dbReference type="ARBA" id="ARBA00022801"/>
    </source>
</evidence>
<evidence type="ECO:0000313" key="4">
    <source>
        <dbReference type="EMBL" id="TDE42055.1"/>
    </source>
</evidence>
<protein>
    <submittedName>
        <fullName evidence="4">NUDIX domain-containing protein</fullName>
    </submittedName>
</protein>
<proteinExistence type="predicted"/>
<comment type="caution">
    <text evidence="4">The sequence shown here is derived from an EMBL/GenBank/DDBJ whole genome shotgun (WGS) entry which is preliminary data.</text>
</comment>
<gene>
    <name evidence="4" type="ORF">E1295_28475</name>
</gene>
<dbReference type="Pfam" id="PF00293">
    <property type="entry name" value="NUDIX"/>
    <property type="match status" value="1"/>
</dbReference>
<evidence type="ECO:0000259" key="3">
    <source>
        <dbReference type="PROSITE" id="PS51462"/>
    </source>
</evidence>
<organism evidence="4 5">
    <name type="scientific">Nonomuraea mesophila</name>
    <dbReference type="NCBI Taxonomy" id="2530382"/>
    <lineage>
        <taxon>Bacteria</taxon>
        <taxon>Bacillati</taxon>
        <taxon>Actinomycetota</taxon>
        <taxon>Actinomycetes</taxon>
        <taxon>Streptosporangiales</taxon>
        <taxon>Streptosporangiaceae</taxon>
        <taxon>Nonomuraea</taxon>
    </lineage>
</organism>
<dbReference type="PRINTS" id="PR00502">
    <property type="entry name" value="NUDIXFAMILY"/>
</dbReference>
<reference evidence="4 5" key="1">
    <citation type="submission" date="2019-03" db="EMBL/GenBank/DDBJ databases">
        <title>Draft genome sequences of novel Actinobacteria.</title>
        <authorList>
            <person name="Sahin N."/>
            <person name="Ay H."/>
            <person name="Saygin H."/>
        </authorList>
    </citation>
    <scope>NUCLEOTIDE SEQUENCE [LARGE SCALE GENOMIC DNA]</scope>
    <source>
        <strain evidence="4 5">6K102</strain>
    </source>
</reference>
<dbReference type="InterPro" id="IPR000086">
    <property type="entry name" value="NUDIX_hydrolase_dom"/>
</dbReference>
<dbReference type="InterPro" id="IPR015797">
    <property type="entry name" value="NUDIX_hydrolase-like_dom_sf"/>
</dbReference>
<keyword evidence="5" id="KW-1185">Reference proteome</keyword>
<dbReference type="PANTHER" id="PTHR43046:SF2">
    <property type="entry name" value="8-OXO-DGTP DIPHOSPHATASE-RELATED"/>
    <property type="match status" value="1"/>
</dbReference>
<evidence type="ECO:0000256" key="1">
    <source>
        <dbReference type="ARBA" id="ARBA00001946"/>
    </source>
</evidence>
<dbReference type="PROSITE" id="PS51462">
    <property type="entry name" value="NUDIX"/>
    <property type="match status" value="1"/>
</dbReference>
<name>A0A4R5F3D1_9ACTN</name>
<dbReference type="EMBL" id="SMLD01000088">
    <property type="protein sequence ID" value="TDE42055.1"/>
    <property type="molecule type" value="Genomic_DNA"/>
</dbReference>
<dbReference type="AlphaFoldDB" id="A0A4R5F3D1"/>
<dbReference type="InterPro" id="IPR020476">
    <property type="entry name" value="Nudix_hydrolase"/>
</dbReference>
<dbReference type="Gene3D" id="3.90.79.10">
    <property type="entry name" value="Nucleoside Triphosphate Pyrophosphohydrolase"/>
    <property type="match status" value="1"/>
</dbReference>
<sequence>MGTTEPGELTGLTVRATAGVVLRDSGGRILLLRRAEDATWGIPGGGLEPGESWSEAALRECREETGWEARIDGLLGVYSDPATQVHRYPSGSLRHFVGAVFLGTALARTGSGDGEAAELRWCAPGALPEPLFAPDVPVLRDALAAGRRLPVID</sequence>